<dbReference type="GO" id="GO:0006999">
    <property type="term" value="P:nuclear pore organization"/>
    <property type="evidence" value="ECO:0007669"/>
    <property type="project" value="TreeGrafter"/>
</dbReference>
<dbReference type="PANTHER" id="PTHR28206">
    <property type="entry name" value="NUCLEOPORIN POM152"/>
    <property type="match status" value="1"/>
</dbReference>
<evidence type="ECO:0000259" key="4">
    <source>
        <dbReference type="Pfam" id="PF24312"/>
    </source>
</evidence>
<dbReference type="GO" id="GO:0070762">
    <property type="term" value="C:nuclear pore transmembrane ring"/>
    <property type="evidence" value="ECO:0007669"/>
    <property type="project" value="TreeGrafter"/>
</dbReference>
<evidence type="ECO:0008006" key="9">
    <source>
        <dbReference type="Google" id="ProtNLM"/>
    </source>
</evidence>
<dbReference type="InterPro" id="IPR037701">
    <property type="entry name" value="Pom152"/>
</dbReference>
<keyword evidence="8" id="KW-1185">Reference proteome</keyword>
<evidence type="ECO:0000256" key="1">
    <source>
        <dbReference type="SAM" id="MobiDB-lite"/>
    </source>
</evidence>
<feature type="region of interest" description="Disordered" evidence="1">
    <location>
        <begin position="246"/>
        <end position="283"/>
    </location>
</feature>
<feature type="domain" description="Nucleoporin POM152 Ig-like" evidence="4">
    <location>
        <begin position="449"/>
        <end position="555"/>
    </location>
</feature>
<dbReference type="Pfam" id="PF24312">
    <property type="entry name" value="Ig-like_POM152"/>
    <property type="match status" value="2"/>
</dbReference>
<feature type="compositionally biased region" description="Acidic residues" evidence="1">
    <location>
        <begin position="257"/>
        <end position="269"/>
    </location>
</feature>
<evidence type="ECO:0000313" key="8">
    <source>
        <dbReference type="Proteomes" id="UP000807025"/>
    </source>
</evidence>
<feature type="domain" description="Nucleoporin POM152 first Ig-like" evidence="5">
    <location>
        <begin position="171"/>
        <end position="314"/>
    </location>
</feature>
<dbReference type="GO" id="GO:0006606">
    <property type="term" value="P:protein import into nucleus"/>
    <property type="evidence" value="ECO:0007669"/>
    <property type="project" value="TreeGrafter"/>
</dbReference>
<dbReference type="InterPro" id="IPR056542">
    <property type="entry name" value="Ig-like_POM152_1st"/>
</dbReference>
<dbReference type="InterPro" id="IPR056541">
    <property type="entry name" value="Ig-like_POM152"/>
</dbReference>
<dbReference type="EMBL" id="MU154521">
    <property type="protein sequence ID" value="KAF9502351.1"/>
    <property type="molecule type" value="Genomic_DNA"/>
</dbReference>
<proteinExistence type="predicted"/>
<dbReference type="InterPro" id="IPR056544">
    <property type="entry name" value="Ig_POM152"/>
</dbReference>
<feature type="domain" description="Nucleoporin POM152 immunoglobulin-like" evidence="2">
    <location>
        <begin position="560"/>
        <end position="662"/>
    </location>
</feature>
<evidence type="ECO:0000259" key="5">
    <source>
        <dbReference type="Pfam" id="PF24519"/>
    </source>
</evidence>
<comment type="caution">
    <text evidence="7">The sequence shown here is derived from an EMBL/GenBank/DDBJ whole genome shotgun (WGS) entry which is preliminary data.</text>
</comment>
<dbReference type="Proteomes" id="UP000807025">
    <property type="component" value="Unassembled WGS sequence"/>
</dbReference>
<evidence type="ECO:0000259" key="6">
    <source>
        <dbReference type="Pfam" id="PF24527"/>
    </source>
</evidence>
<dbReference type="Pfam" id="PF24097">
    <property type="entry name" value="TMD_POM152"/>
    <property type="match status" value="1"/>
</dbReference>
<dbReference type="GO" id="GO:0017056">
    <property type="term" value="F:structural constituent of nuclear pore"/>
    <property type="evidence" value="ECO:0007669"/>
    <property type="project" value="InterPro"/>
</dbReference>
<dbReference type="Pfam" id="PF24519">
    <property type="entry name" value="Ig-like_Pom152_1"/>
    <property type="match status" value="1"/>
</dbReference>
<evidence type="ECO:0000259" key="3">
    <source>
        <dbReference type="Pfam" id="PF24097"/>
    </source>
</evidence>
<feature type="compositionally biased region" description="Polar residues" evidence="1">
    <location>
        <begin position="272"/>
        <end position="283"/>
    </location>
</feature>
<accession>A0A9P6ACP1</accession>
<dbReference type="OrthoDB" id="5529162at2759"/>
<dbReference type="PANTHER" id="PTHR28206:SF1">
    <property type="entry name" value="NUCLEOPORIN POM152"/>
    <property type="match status" value="1"/>
</dbReference>
<organism evidence="7 8">
    <name type="scientific">Pleurotus eryngii</name>
    <name type="common">Boletus of the steppes</name>
    <dbReference type="NCBI Taxonomy" id="5323"/>
    <lineage>
        <taxon>Eukaryota</taxon>
        <taxon>Fungi</taxon>
        <taxon>Dikarya</taxon>
        <taxon>Basidiomycota</taxon>
        <taxon>Agaricomycotina</taxon>
        <taxon>Agaricomycetes</taxon>
        <taxon>Agaricomycetidae</taxon>
        <taxon>Agaricales</taxon>
        <taxon>Pleurotineae</taxon>
        <taxon>Pleurotaceae</taxon>
        <taxon>Pleurotus</taxon>
    </lineage>
</organism>
<dbReference type="InterPro" id="IPR056540">
    <property type="entry name" value="TMD_POM152"/>
</dbReference>
<dbReference type="InterPro" id="IPR056543">
    <property type="entry name" value="Ig-like_POM152_9th"/>
</dbReference>
<dbReference type="Pfam" id="PF24527">
    <property type="entry name" value="Ig-like_Pom152_9"/>
    <property type="match status" value="1"/>
</dbReference>
<feature type="domain" description="Nucleoporin POM152 ninth Ig-like" evidence="6">
    <location>
        <begin position="1103"/>
        <end position="1175"/>
    </location>
</feature>
<feature type="domain" description="Nucleoporin POM152 N-terminal transmembrane" evidence="3">
    <location>
        <begin position="23"/>
        <end position="108"/>
    </location>
</feature>
<feature type="domain" description="Nucleoporin POM152 Ig-like" evidence="4">
    <location>
        <begin position="771"/>
        <end position="853"/>
    </location>
</feature>
<evidence type="ECO:0000313" key="7">
    <source>
        <dbReference type="EMBL" id="KAF9502351.1"/>
    </source>
</evidence>
<reference evidence="7" key="1">
    <citation type="submission" date="2020-11" db="EMBL/GenBank/DDBJ databases">
        <authorList>
            <consortium name="DOE Joint Genome Institute"/>
            <person name="Ahrendt S."/>
            <person name="Riley R."/>
            <person name="Andreopoulos W."/>
            <person name="Labutti K."/>
            <person name="Pangilinan J."/>
            <person name="Ruiz-Duenas F.J."/>
            <person name="Barrasa J.M."/>
            <person name="Sanchez-Garcia M."/>
            <person name="Camarero S."/>
            <person name="Miyauchi S."/>
            <person name="Serrano A."/>
            <person name="Linde D."/>
            <person name="Babiker R."/>
            <person name="Drula E."/>
            <person name="Ayuso-Fernandez I."/>
            <person name="Pacheco R."/>
            <person name="Padilla G."/>
            <person name="Ferreira P."/>
            <person name="Barriuso J."/>
            <person name="Kellner H."/>
            <person name="Castanera R."/>
            <person name="Alfaro M."/>
            <person name="Ramirez L."/>
            <person name="Pisabarro A.G."/>
            <person name="Kuo A."/>
            <person name="Tritt A."/>
            <person name="Lipzen A."/>
            <person name="He G."/>
            <person name="Yan M."/>
            <person name="Ng V."/>
            <person name="Cullen D."/>
            <person name="Martin F."/>
            <person name="Rosso M.-N."/>
            <person name="Henrissat B."/>
            <person name="Hibbett D."/>
            <person name="Martinez A.T."/>
            <person name="Grigoriev I.V."/>
        </authorList>
    </citation>
    <scope>NUCLEOTIDE SEQUENCE</scope>
    <source>
        <strain evidence="7">ATCC 90797</strain>
    </source>
</reference>
<evidence type="ECO:0000259" key="2">
    <source>
        <dbReference type="Pfam" id="PF23664"/>
    </source>
</evidence>
<name>A0A9P6ACP1_PLEER</name>
<protein>
    <recommendedName>
        <fullName evidence="9">Nucleoporin Pom152</fullName>
    </recommendedName>
</protein>
<sequence length="1288" mass="142135">MSTDKKPPPSAGQNSLIPEKYLDVPSQRLYYLSLGLLCQAIKIMEFGWTTVVGTDDSLGPCMKWLLVDALYCITLALLRIPRLNYGKAVTFLQISTLWFFDGLMFGRLSLNFGGGDMHSRSYGRSKVLGTPEPFSLLDLVAPLTFGLLSSTSDKDAHLLGQHTVRMSPISTAQLYPNGQTFCLSSQSNFVLVPVLLNNTYPHHLRYSISPLGHNEQGANGKIEYFDLSAKELKAIEQSRIDALQLARPNPIASHDSDDYDEYDDDDDENDTHGNAHSNLQKSQSITHIKVTKSGIIRLEHVVDSSSIDARLMYPSELKIAPCPTAEFAGASGVEADIKCIGQDPELPLVINIAGVAPLSLKWSKAINGQREPFLVEGIEGEHRWIEGGASNSGAVQDVQVPLVVTLDRLGNHEYTLEEVVDSIGNVVPLNTNSVKPGKVYRSYNVLRHPSVSFKSCAEGRQVPLLIGSEATLAIATNDADPVDGPWDVILKYQPSTDADDVDVKSTKKHKPWTKTLQKLDGSRDLTIKAATPGRFTIASIKGKYCTGDVLSPESCNVVEKPYPTAEIEWKRIHECSGDTGVSASLVFHGSPPFTVHYQVQRDAEAARDQLKTFNTARGELTLQPERSGRYIYKFTYLSDSNYKKVGLNGPSIDQIVHPLASAEFADGSRSAASGRKKVINVCEGASVNADVELRGTGPWNLELQIVGPRKSETIVIQNITTSRKTLDIPIPKSVDKDGGAFEVDLASIEDAYACKRALSGAGILVNVRRIKPTVKFYGKDTERRVVVLESEKAGLPLRLSGQGPWKVSYHRIGDEEVIRTMLASPNDHLQVTQKGTYELLAVSDSLCPGWVIDGKTYEVDWVPRPYAKLSPKIEAIFESFNNSHILPPICEGNNAHVDLELSGSYRTGRPPFQIMYNIAQGNENGGTKLLDQPVFNSIQAQTRFQLHTSRPGRMYYEVKQIGDAAYPLAQHKNAVIPRSERLLFEQQVAIRPSARFKSRSRLSYCLNEPFVPTDQANGVVVLEGSPPFTLKLSIRSIGTSHVHTEIVEVNSRVWELNLPSFTFQTVGAHHVTIDSVLDASKCAQAGLDPLSTSIWVDVAETASIVPFERRTDYCVGEVSLFQLEGIPPWSIGYRINGKSYTQEAKTSPFSLLQQQPGEFSITSIAHRKQMCKASVKDMVFSVHPLPSAQVGHGKRIFQDIHEGDQAEIVFTLIGEPPFTFTYQRAEVSSKKGRKSGKVLETHTVSRANAREYSIFSALEGTWTVTSISDKYCRYPQAQPEMGTDRRRT</sequence>
<dbReference type="Pfam" id="PF23664">
    <property type="entry name" value="Ig_Pom152"/>
    <property type="match status" value="1"/>
</dbReference>
<gene>
    <name evidence="7" type="ORF">BDN71DRAFT_1516471</name>
</gene>